<dbReference type="CDD" id="cd20623">
    <property type="entry name" value="CYP_unk"/>
    <property type="match status" value="1"/>
</dbReference>
<reference evidence="3" key="1">
    <citation type="journal article" date="2014" name="Int. J. Syst. Evol. Microbiol.">
        <title>Complete genome sequence of Corynebacterium casei LMG S-19264T (=DSM 44701T), isolated from a smear-ripened cheese.</title>
        <authorList>
            <consortium name="US DOE Joint Genome Institute (JGI-PGF)"/>
            <person name="Walter F."/>
            <person name="Albersmeier A."/>
            <person name="Kalinowski J."/>
            <person name="Ruckert C."/>
        </authorList>
    </citation>
    <scope>NUCLEOTIDE SEQUENCE</scope>
    <source>
        <strain evidence="3">CGMCC 4.7201</strain>
    </source>
</reference>
<comment type="caution">
    <text evidence="3">The sequence shown here is derived from an EMBL/GenBank/DDBJ whole genome shotgun (WGS) entry which is preliminary data.</text>
</comment>
<dbReference type="PANTHER" id="PTHR46696">
    <property type="entry name" value="P450, PUTATIVE (EUROFUNG)-RELATED"/>
    <property type="match status" value="1"/>
</dbReference>
<feature type="region of interest" description="Disordered" evidence="2">
    <location>
        <begin position="1"/>
        <end position="22"/>
    </location>
</feature>
<accession>A0A917ZR61</accession>
<dbReference type="Gene3D" id="1.10.630.10">
    <property type="entry name" value="Cytochrome P450"/>
    <property type="match status" value="1"/>
</dbReference>
<protein>
    <submittedName>
        <fullName evidence="3">Cytochrome P450</fullName>
    </submittedName>
</protein>
<reference evidence="3" key="2">
    <citation type="submission" date="2020-09" db="EMBL/GenBank/DDBJ databases">
        <authorList>
            <person name="Sun Q."/>
            <person name="Zhou Y."/>
        </authorList>
    </citation>
    <scope>NUCLEOTIDE SEQUENCE</scope>
    <source>
        <strain evidence="3">CGMCC 4.7201</strain>
    </source>
</reference>
<dbReference type="GO" id="GO:0016705">
    <property type="term" value="F:oxidoreductase activity, acting on paired donors, with incorporation or reduction of molecular oxygen"/>
    <property type="evidence" value="ECO:0007669"/>
    <property type="project" value="InterPro"/>
</dbReference>
<dbReference type="InterPro" id="IPR002397">
    <property type="entry name" value="Cyt_P450_B"/>
</dbReference>
<name>A0A917ZR61_9ACTN</name>
<dbReference type="GO" id="GO:0005506">
    <property type="term" value="F:iron ion binding"/>
    <property type="evidence" value="ECO:0007669"/>
    <property type="project" value="InterPro"/>
</dbReference>
<dbReference type="PRINTS" id="PR00359">
    <property type="entry name" value="BP450"/>
</dbReference>
<dbReference type="EMBL" id="BMMS01000015">
    <property type="protein sequence ID" value="GGO90746.1"/>
    <property type="molecule type" value="Genomic_DNA"/>
</dbReference>
<evidence type="ECO:0000256" key="1">
    <source>
        <dbReference type="ARBA" id="ARBA00010617"/>
    </source>
</evidence>
<feature type="compositionally biased region" description="Low complexity" evidence="2">
    <location>
        <begin position="441"/>
        <end position="453"/>
    </location>
</feature>
<sequence>MTSHPDAGTVPPPGCPAHTGHSAGVPLYGPDFAADPASVYQRLRHSGPMAPIQLAPGVDATLVTGYTTALDVLRSPETFSKDPRRWHALADGRVAPDNPVVPMMAYRPNALFSDGEAHRRLRLAITDSLERVDPNALRGYVEHSADTLIDRFGPEGRANLLGDYASVLPLLLFTRLFGCPPAYGDRLVAGMAAIFDGIDAEKANADLTQCLMDLVALKRAQPGPDVTSWLMAHPARLNDEEMIHTLVLLMGAGTEPEQNLIANGLRLLLSDDRFAGSLSGGSMPIEDALDEVLWTDPPMANYGVHFPIRDVELAGVRLREGEPVVISFAAANTDPALATDNRMGNRAHLAWSAGPHACPAQSQARLIAAVAIEKLLDRIPDVELAVPVDRLVWRPGPFHRALTELPVRFPPLAAQAAPTVPVPDHLDETSGDNRWNPSPAPSSSTLPAATSTPRQTVSAPSGRRHWWSSLVGWLRGR</sequence>
<gene>
    <name evidence="3" type="ORF">GCM10012280_36980</name>
</gene>
<proteinExistence type="inferred from homology"/>
<evidence type="ECO:0000313" key="3">
    <source>
        <dbReference type="EMBL" id="GGO90746.1"/>
    </source>
</evidence>
<dbReference type="InterPro" id="IPR036396">
    <property type="entry name" value="Cyt_P450_sf"/>
</dbReference>
<evidence type="ECO:0000313" key="4">
    <source>
        <dbReference type="Proteomes" id="UP000641932"/>
    </source>
</evidence>
<dbReference type="SUPFAM" id="SSF48264">
    <property type="entry name" value="Cytochrome P450"/>
    <property type="match status" value="1"/>
</dbReference>
<dbReference type="GO" id="GO:0004497">
    <property type="term" value="F:monooxygenase activity"/>
    <property type="evidence" value="ECO:0007669"/>
    <property type="project" value="InterPro"/>
</dbReference>
<keyword evidence="4" id="KW-1185">Reference proteome</keyword>
<dbReference type="GO" id="GO:0020037">
    <property type="term" value="F:heme binding"/>
    <property type="evidence" value="ECO:0007669"/>
    <property type="project" value="InterPro"/>
</dbReference>
<dbReference type="PANTHER" id="PTHR46696:SF1">
    <property type="entry name" value="CYTOCHROME P450 YJIB-RELATED"/>
    <property type="match status" value="1"/>
</dbReference>
<feature type="region of interest" description="Disordered" evidence="2">
    <location>
        <begin position="416"/>
        <end position="461"/>
    </location>
</feature>
<comment type="similarity">
    <text evidence="1">Belongs to the cytochrome P450 family.</text>
</comment>
<dbReference type="AlphaFoldDB" id="A0A917ZR61"/>
<evidence type="ECO:0000256" key="2">
    <source>
        <dbReference type="SAM" id="MobiDB-lite"/>
    </source>
</evidence>
<dbReference type="Proteomes" id="UP000641932">
    <property type="component" value="Unassembled WGS sequence"/>
</dbReference>
<organism evidence="3 4">
    <name type="scientific">Wenjunlia tyrosinilytica</name>
    <dbReference type="NCBI Taxonomy" id="1544741"/>
    <lineage>
        <taxon>Bacteria</taxon>
        <taxon>Bacillati</taxon>
        <taxon>Actinomycetota</taxon>
        <taxon>Actinomycetes</taxon>
        <taxon>Kitasatosporales</taxon>
        <taxon>Streptomycetaceae</taxon>
        <taxon>Wenjunlia</taxon>
    </lineage>
</organism>